<evidence type="ECO:0000256" key="5">
    <source>
        <dbReference type="ARBA" id="ARBA00022729"/>
    </source>
</evidence>
<dbReference type="GO" id="GO:0044718">
    <property type="term" value="P:siderophore transmembrane transport"/>
    <property type="evidence" value="ECO:0007669"/>
    <property type="project" value="TreeGrafter"/>
</dbReference>
<dbReference type="GO" id="GO:0009279">
    <property type="term" value="C:cell outer membrane"/>
    <property type="evidence" value="ECO:0007669"/>
    <property type="project" value="UniProtKB-SubCell"/>
</dbReference>
<evidence type="ECO:0000259" key="12">
    <source>
        <dbReference type="Pfam" id="PF00593"/>
    </source>
</evidence>
<evidence type="ECO:0000256" key="10">
    <source>
        <dbReference type="PROSITE-ProRule" id="PRU01360"/>
    </source>
</evidence>
<accession>A0A8J7RMB8</accession>
<comment type="similarity">
    <text evidence="10 11">Belongs to the TonB-dependent receptor family.</text>
</comment>
<evidence type="ECO:0000256" key="1">
    <source>
        <dbReference type="ARBA" id="ARBA00004571"/>
    </source>
</evidence>
<comment type="subcellular location">
    <subcellularLocation>
        <location evidence="1 10">Cell outer membrane</location>
        <topology evidence="1 10">Multi-pass membrane protein</topology>
    </subcellularLocation>
</comment>
<dbReference type="Gene3D" id="2.40.170.20">
    <property type="entry name" value="TonB-dependent receptor, beta-barrel domain"/>
    <property type="match status" value="1"/>
</dbReference>
<dbReference type="PANTHER" id="PTHR30069:SF29">
    <property type="entry name" value="HEMOGLOBIN AND HEMOGLOBIN-HAPTOGLOBIN-BINDING PROTEIN 1-RELATED"/>
    <property type="match status" value="1"/>
</dbReference>
<keyword evidence="7 10" id="KW-0472">Membrane</keyword>
<keyword evidence="2 10" id="KW-0813">Transport</keyword>
<dbReference type="InterPro" id="IPR039426">
    <property type="entry name" value="TonB-dep_rcpt-like"/>
</dbReference>
<keyword evidence="3 10" id="KW-1134">Transmembrane beta strand</keyword>
<keyword evidence="4 10" id="KW-0812">Transmembrane</keyword>
<dbReference type="GO" id="GO:0015344">
    <property type="term" value="F:siderophore uptake transmembrane transporter activity"/>
    <property type="evidence" value="ECO:0007669"/>
    <property type="project" value="TreeGrafter"/>
</dbReference>
<evidence type="ECO:0000256" key="3">
    <source>
        <dbReference type="ARBA" id="ARBA00022452"/>
    </source>
</evidence>
<dbReference type="Gene3D" id="2.170.130.10">
    <property type="entry name" value="TonB-dependent receptor, plug domain"/>
    <property type="match status" value="1"/>
</dbReference>
<evidence type="ECO:0000313" key="15">
    <source>
        <dbReference type="Proteomes" id="UP000673975"/>
    </source>
</evidence>
<dbReference type="RefSeq" id="WP_210511656.1">
    <property type="nucleotide sequence ID" value="NZ_JAFIDN010000005.1"/>
</dbReference>
<proteinExistence type="inferred from homology"/>
<evidence type="ECO:0000256" key="8">
    <source>
        <dbReference type="ARBA" id="ARBA00023170"/>
    </source>
</evidence>
<gene>
    <name evidence="14" type="ORF">NATSA_08535</name>
</gene>
<keyword evidence="6 11" id="KW-0798">TonB box</keyword>
<evidence type="ECO:0000259" key="13">
    <source>
        <dbReference type="Pfam" id="PF07715"/>
    </source>
</evidence>
<keyword evidence="8 14" id="KW-0675">Receptor</keyword>
<keyword evidence="9 10" id="KW-0998">Cell outer membrane</keyword>
<keyword evidence="5" id="KW-0732">Signal</keyword>
<sequence length="754" mass="83783">MPHKTPEFNSDTSEIFSAISEIALVTPVISASITEIAPDVPDAPDAPDAFTSNPEFTSISPAFAFDIQETASSNPEYASAETSESNQDRNRIFVSPDSILHKDLDEVIISAQRTPVRHSDLRRSVRVIERSEIAVSSSQDLTNLLSGVQSVDIRHRGTFGMQSDISIRGGTFDQTLVLLNGVNVTDPQTGHHNLNVPVDLQSIERIEVLHGPGARIFGPDAFNGAVNIITKEPGESQTGGSFTGGQKGLGHGNIRTGFQTGPVSHHLSLSGMRSDGFTDNTDFTSGNVFYRSQFAAESGRFDLQAGYNEKAFGANSFYTPQFPDQYEHTRAGFLSLRWLPDGALRLTPSVYWRRHHDRFELFRHDSPDWYEGHNYHRTDVIGAALNWVHVNRLGTTSAGLDYRYEHIYSNVLGEEMSQPVRVPGYLQAGDPTDDDHAWYTHAYSRSGLSLMVEQSYASGPFSVSGGTLIHTNSDLDAALTLFPGLDLGWQLHDNLRWYASANRTLRLPTFTDLFYSGPDNIGNPDLEPEKAVTVETGLNSSFGGMKADIAVFRRWGRDIIDWVRPEVNERYVFASADEQMRGHNNNVHIIADENIWRSDNLTDVTITGFEAGISVPVTRLLGGENSGPNRRLRVQYTYLHADKHSGDVISNYALDHLSHKLDIRLNVPFTGSNGFTAKISWQDRAGGYLLYEDGDFTGTQPFDSFWLTDLSAYQHIGRFRLFGNVTNVFDTRYVDIANVPQPGRWVSAGFDFEL</sequence>
<dbReference type="InterPro" id="IPR012910">
    <property type="entry name" value="Plug_dom"/>
</dbReference>
<dbReference type="Pfam" id="PF00593">
    <property type="entry name" value="TonB_dep_Rec_b-barrel"/>
    <property type="match status" value="1"/>
</dbReference>
<dbReference type="PROSITE" id="PS52016">
    <property type="entry name" value="TONB_DEPENDENT_REC_3"/>
    <property type="match status" value="1"/>
</dbReference>
<keyword evidence="15" id="KW-1185">Reference proteome</keyword>
<dbReference type="InterPro" id="IPR036942">
    <property type="entry name" value="Beta-barrel_TonB_sf"/>
</dbReference>
<protein>
    <submittedName>
        <fullName evidence="14">TonB-dependent receptor</fullName>
    </submittedName>
</protein>
<feature type="domain" description="TonB-dependent receptor-like beta-barrel" evidence="12">
    <location>
        <begin position="280"/>
        <end position="728"/>
    </location>
</feature>
<dbReference type="PANTHER" id="PTHR30069">
    <property type="entry name" value="TONB-DEPENDENT OUTER MEMBRANE RECEPTOR"/>
    <property type="match status" value="1"/>
</dbReference>
<dbReference type="Proteomes" id="UP000673975">
    <property type="component" value="Unassembled WGS sequence"/>
</dbReference>
<evidence type="ECO:0000256" key="4">
    <source>
        <dbReference type="ARBA" id="ARBA00022692"/>
    </source>
</evidence>
<comment type="caution">
    <text evidence="14">The sequence shown here is derived from an EMBL/GenBank/DDBJ whole genome shotgun (WGS) entry which is preliminary data.</text>
</comment>
<dbReference type="Pfam" id="PF07715">
    <property type="entry name" value="Plug"/>
    <property type="match status" value="1"/>
</dbReference>
<evidence type="ECO:0000256" key="9">
    <source>
        <dbReference type="ARBA" id="ARBA00023237"/>
    </source>
</evidence>
<dbReference type="SUPFAM" id="SSF56935">
    <property type="entry name" value="Porins"/>
    <property type="match status" value="1"/>
</dbReference>
<reference evidence="14" key="1">
    <citation type="submission" date="2021-02" db="EMBL/GenBank/DDBJ databases">
        <title>Natronogracilivirga saccharolytica gen. nov. sp. nov. a new anaerobic, haloalkiliphilic carbohydrate-fermenting bacterium from soda lake and proposing of Cyclonatronumiaceae fam. nov. in the phylum Balneolaeota.</title>
        <authorList>
            <person name="Zhilina T.N."/>
            <person name="Sorokin D.Y."/>
            <person name="Zavarzina D.G."/>
            <person name="Toshchakov S.V."/>
            <person name="Kublanov I.V."/>
        </authorList>
    </citation>
    <scope>NUCLEOTIDE SEQUENCE</scope>
    <source>
        <strain evidence="14">Z-1702</strain>
    </source>
</reference>
<dbReference type="EMBL" id="JAFIDN010000005">
    <property type="protein sequence ID" value="MBP3192708.1"/>
    <property type="molecule type" value="Genomic_DNA"/>
</dbReference>
<dbReference type="AlphaFoldDB" id="A0A8J7RMB8"/>
<organism evidence="14 15">
    <name type="scientific">Natronogracilivirga saccharolytica</name>
    <dbReference type="NCBI Taxonomy" id="2812953"/>
    <lineage>
        <taxon>Bacteria</taxon>
        <taxon>Pseudomonadati</taxon>
        <taxon>Balneolota</taxon>
        <taxon>Balneolia</taxon>
        <taxon>Balneolales</taxon>
        <taxon>Cyclonatronaceae</taxon>
        <taxon>Natronogracilivirga</taxon>
    </lineage>
</organism>
<evidence type="ECO:0000256" key="2">
    <source>
        <dbReference type="ARBA" id="ARBA00022448"/>
    </source>
</evidence>
<evidence type="ECO:0000256" key="11">
    <source>
        <dbReference type="RuleBase" id="RU003357"/>
    </source>
</evidence>
<evidence type="ECO:0000256" key="6">
    <source>
        <dbReference type="ARBA" id="ARBA00023077"/>
    </source>
</evidence>
<name>A0A8J7RMB8_9BACT</name>
<dbReference type="InterPro" id="IPR037066">
    <property type="entry name" value="Plug_dom_sf"/>
</dbReference>
<feature type="domain" description="TonB-dependent receptor plug" evidence="13">
    <location>
        <begin position="120"/>
        <end position="225"/>
    </location>
</feature>
<evidence type="ECO:0000313" key="14">
    <source>
        <dbReference type="EMBL" id="MBP3192708.1"/>
    </source>
</evidence>
<dbReference type="InterPro" id="IPR000531">
    <property type="entry name" value="Beta-barrel_TonB"/>
</dbReference>
<evidence type="ECO:0000256" key="7">
    <source>
        <dbReference type="ARBA" id="ARBA00023136"/>
    </source>
</evidence>